<feature type="transmembrane region" description="Helical" evidence="7">
    <location>
        <begin position="156"/>
        <end position="174"/>
    </location>
</feature>
<dbReference type="EMBL" id="CP142149">
    <property type="protein sequence ID" value="WSE32653.1"/>
    <property type="molecule type" value="Genomic_DNA"/>
</dbReference>
<reference evidence="8 9" key="1">
    <citation type="journal article" date="2015" name="Int. J. Syst. Evol. Microbiol.">
        <title>Amycolatopsis rhabdoformis sp. nov., an actinomycete isolated from a tropical forest soil.</title>
        <authorList>
            <person name="Souza W.R."/>
            <person name="Silva R.E."/>
            <person name="Goodfellow M."/>
            <person name="Busarakam K."/>
            <person name="Figueiro F.S."/>
            <person name="Ferreira D."/>
            <person name="Rodrigues-Filho E."/>
            <person name="Moraes L.A.B."/>
            <person name="Zucchi T.D."/>
        </authorList>
    </citation>
    <scope>NUCLEOTIDE SEQUENCE [LARGE SCALE GENOMIC DNA]</scope>
    <source>
        <strain evidence="8 9">NCIMB 14900</strain>
    </source>
</reference>
<gene>
    <name evidence="8" type="ORF">VSH64_11120</name>
</gene>
<evidence type="ECO:0000256" key="4">
    <source>
        <dbReference type="ARBA" id="ARBA00022989"/>
    </source>
</evidence>
<dbReference type="PANTHER" id="PTHR30569">
    <property type="entry name" value="CYTOSINE TRANSPORTER CODB"/>
    <property type="match status" value="1"/>
</dbReference>
<evidence type="ECO:0000256" key="2">
    <source>
        <dbReference type="ARBA" id="ARBA00008974"/>
    </source>
</evidence>
<evidence type="ECO:0000256" key="7">
    <source>
        <dbReference type="SAM" id="Phobius"/>
    </source>
</evidence>
<evidence type="ECO:0000313" key="8">
    <source>
        <dbReference type="EMBL" id="WSE32653.1"/>
    </source>
</evidence>
<feature type="region of interest" description="Disordered" evidence="6">
    <location>
        <begin position="427"/>
        <end position="451"/>
    </location>
</feature>
<feature type="transmembrane region" description="Helical" evidence="7">
    <location>
        <begin position="55"/>
        <end position="77"/>
    </location>
</feature>
<dbReference type="Proteomes" id="UP001330812">
    <property type="component" value="Chromosome"/>
</dbReference>
<comment type="similarity">
    <text evidence="2">Belongs to the purine-cytosine permease (2.A.39) family.</text>
</comment>
<keyword evidence="4 7" id="KW-1133">Transmembrane helix</keyword>
<dbReference type="Gene3D" id="1.10.4160.10">
    <property type="entry name" value="Hydantoin permease"/>
    <property type="match status" value="1"/>
</dbReference>
<feature type="transmembrane region" description="Helical" evidence="7">
    <location>
        <begin position="89"/>
        <end position="112"/>
    </location>
</feature>
<dbReference type="RefSeq" id="WP_326835460.1">
    <property type="nucleotide sequence ID" value="NZ_CP142149.1"/>
</dbReference>
<organism evidence="8 9">
    <name type="scientific">Amycolatopsis rhabdoformis</name>
    <dbReference type="NCBI Taxonomy" id="1448059"/>
    <lineage>
        <taxon>Bacteria</taxon>
        <taxon>Bacillati</taxon>
        <taxon>Actinomycetota</taxon>
        <taxon>Actinomycetes</taxon>
        <taxon>Pseudonocardiales</taxon>
        <taxon>Pseudonocardiaceae</taxon>
        <taxon>Amycolatopsis</taxon>
    </lineage>
</organism>
<evidence type="ECO:0000313" key="9">
    <source>
        <dbReference type="Proteomes" id="UP001330812"/>
    </source>
</evidence>
<name>A0ABZ1IES6_9PSEU</name>
<keyword evidence="3 7" id="KW-0812">Transmembrane</keyword>
<feature type="transmembrane region" description="Helical" evidence="7">
    <location>
        <begin position="285"/>
        <end position="302"/>
    </location>
</feature>
<dbReference type="CDD" id="cd11484">
    <property type="entry name" value="SLC-NCS1sbd_CobB-like"/>
    <property type="match status" value="1"/>
</dbReference>
<sequence length="451" mass="46791">MSSAGSDDYSLARVPLTARRSWFGIAVQRFGQLSALIQFLIGATLGYSMHFWTAFWALTLGALVIELVSVLVGVIAVREGLPTALLARWTGFGTGGAAVLSLVLGLSITLGFGVQSGVSAQGLVSLLGGLPLWAWALVFGLVVTGIVVYGMTSMAWTAYLAVPVFLALVAWSVGTELSRHSLSELVASPPPGPAMTLAQGAALVAGSFITGAVITPDMARFNRSVGDVVKQTVVGITLGEYVIGLAGVLLAHAAGSSDVIAIIVSSVGWIGVLVILLGTVKINDWNLYSASLALVSFVEIIFRRKVHRAAVTIAVGVVGSVTAAFGALDWFTAYASALGYLFPPVAGIMLAEYFVVRSARPLLDRGRATDELPPEAPRWVPATLVVWVLASLAGALLDFGSPAITALVVAFVLYVVAGKAGLVRRQVAPAEPGPGPREGAPADFRGEHTGS</sequence>
<proteinExistence type="inferred from homology"/>
<accession>A0ABZ1IES6</accession>
<feature type="transmembrane region" description="Helical" evidence="7">
    <location>
        <begin position="334"/>
        <end position="355"/>
    </location>
</feature>
<feature type="transmembrane region" description="Helical" evidence="7">
    <location>
        <begin position="309"/>
        <end position="328"/>
    </location>
</feature>
<feature type="transmembrane region" description="Helical" evidence="7">
    <location>
        <begin position="403"/>
        <end position="422"/>
    </location>
</feature>
<protein>
    <submittedName>
        <fullName evidence="8">Cytosine permease</fullName>
    </submittedName>
</protein>
<evidence type="ECO:0000256" key="6">
    <source>
        <dbReference type="SAM" id="MobiDB-lite"/>
    </source>
</evidence>
<dbReference type="InterPro" id="IPR001248">
    <property type="entry name" value="Pur-cyt_permease"/>
</dbReference>
<comment type="subcellular location">
    <subcellularLocation>
        <location evidence="1">Membrane</location>
        <topology evidence="1">Multi-pass membrane protein</topology>
    </subcellularLocation>
</comment>
<dbReference type="Pfam" id="PF02133">
    <property type="entry name" value="Transp_cyt_pur"/>
    <property type="match status" value="1"/>
</dbReference>
<feature type="transmembrane region" description="Helical" evidence="7">
    <location>
        <begin position="194"/>
        <end position="214"/>
    </location>
</feature>
<dbReference type="InterPro" id="IPR030191">
    <property type="entry name" value="CodB"/>
</dbReference>
<evidence type="ECO:0000256" key="5">
    <source>
        <dbReference type="ARBA" id="ARBA00023136"/>
    </source>
</evidence>
<keyword evidence="5 7" id="KW-0472">Membrane</keyword>
<feature type="transmembrane region" description="Helical" evidence="7">
    <location>
        <begin position="259"/>
        <end position="279"/>
    </location>
</feature>
<dbReference type="PANTHER" id="PTHR30569:SF0">
    <property type="entry name" value="CYTOSINE PERMEASE"/>
    <property type="match status" value="1"/>
</dbReference>
<keyword evidence="9" id="KW-1185">Reference proteome</keyword>
<feature type="transmembrane region" description="Helical" evidence="7">
    <location>
        <begin position="132"/>
        <end position="149"/>
    </location>
</feature>
<evidence type="ECO:0000256" key="1">
    <source>
        <dbReference type="ARBA" id="ARBA00004141"/>
    </source>
</evidence>
<evidence type="ECO:0000256" key="3">
    <source>
        <dbReference type="ARBA" id="ARBA00022692"/>
    </source>
</evidence>